<sequence length="382" mass="43562">MLDLKNATKQDVKMDSREQTVFIFDHNEEQRSTTQKCIEYLWAGRIFTTGDLVRLQGEIVQGTSDDTLVISINSFSDIDMPSWLLGTGFKGRLVLLLAEGDAVPIFLPCQLIAQINKPVKLSDFNQVFSQRAVTEKIIDKEKLETLLARRDSINLDFQPEFRSQNEKLSGFECLVRFQENGIKLSTKEVMDAIEKHQLIHLFSDVFFKRIAEVLPAFSSVRLSINLSLIDLGQYDLYQVMSQYLNIAGINPSKIIFEFPLDAFYSSNSKVIGLLAGLKEQGFGLAIDGDDDVLHKLEKLPLVIDEVKVPVAQLQKLDKEDTDKVAKFYHHNSVDFVFVKIESYQQQKLVQNNFTRSFMQGYYLAPPIPVNQVFEMLKNNCVN</sequence>
<dbReference type="OrthoDB" id="6287122at2"/>
<dbReference type="InterPro" id="IPR050706">
    <property type="entry name" value="Cyclic-di-GMP_PDE-like"/>
</dbReference>
<gene>
    <name evidence="2" type="ORF">OM33_04560</name>
</gene>
<evidence type="ECO:0000313" key="2">
    <source>
        <dbReference type="EMBL" id="AIY64496.1"/>
    </source>
</evidence>
<accession>A0A0A7EEK2</accession>
<feature type="domain" description="EAL" evidence="1">
    <location>
        <begin position="136"/>
        <end position="380"/>
    </location>
</feature>
<dbReference type="eggNOG" id="COG5001">
    <property type="taxonomic scope" value="Bacteria"/>
</dbReference>
<dbReference type="PANTHER" id="PTHR33121:SF71">
    <property type="entry name" value="OXYGEN SENSOR PROTEIN DOSP"/>
    <property type="match status" value="1"/>
</dbReference>
<dbReference type="SUPFAM" id="SSF141868">
    <property type="entry name" value="EAL domain-like"/>
    <property type="match status" value="1"/>
</dbReference>
<dbReference type="HOGENOM" id="CLU_739384_0_0_6"/>
<dbReference type="Gene3D" id="3.20.20.450">
    <property type="entry name" value="EAL domain"/>
    <property type="match status" value="1"/>
</dbReference>
<dbReference type="AlphaFoldDB" id="A0A0A7EEK2"/>
<organism evidence="2 3">
    <name type="scientific">Pseudoalteromonas piratica</name>
    <dbReference type="NCBI Taxonomy" id="1348114"/>
    <lineage>
        <taxon>Bacteria</taxon>
        <taxon>Pseudomonadati</taxon>
        <taxon>Pseudomonadota</taxon>
        <taxon>Gammaproteobacteria</taxon>
        <taxon>Alteromonadales</taxon>
        <taxon>Pseudoalteromonadaceae</taxon>
        <taxon>Pseudoalteromonas</taxon>
    </lineage>
</organism>
<dbReference type="CDD" id="cd01948">
    <property type="entry name" value="EAL"/>
    <property type="match status" value="1"/>
</dbReference>
<keyword evidence="3" id="KW-1185">Reference proteome</keyword>
<evidence type="ECO:0000259" key="1">
    <source>
        <dbReference type="PROSITE" id="PS50883"/>
    </source>
</evidence>
<dbReference type="PROSITE" id="PS50883">
    <property type="entry name" value="EAL"/>
    <property type="match status" value="1"/>
</dbReference>
<dbReference type="EMBL" id="CP009888">
    <property type="protein sequence ID" value="AIY64496.1"/>
    <property type="molecule type" value="Genomic_DNA"/>
</dbReference>
<proteinExistence type="predicted"/>
<evidence type="ECO:0000313" key="3">
    <source>
        <dbReference type="Proteomes" id="UP000030341"/>
    </source>
</evidence>
<dbReference type="STRING" id="1348114.OM33_04560"/>
<reference evidence="2 3" key="1">
    <citation type="submission" date="2014-11" db="EMBL/GenBank/DDBJ databases">
        <title>Complete Genome Sequence of Pseudoalteromonas sp. Strain OCN003 Isolated from Kaneohe Bay, Oahu, Hawaii.</title>
        <authorList>
            <person name="Beurmann S."/>
            <person name="Videau P."/>
            <person name="Ushijima B."/>
            <person name="Smith A.M."/>
            <person name="Aeby G.S."/>
            <person name="Callahan S.M."/>
            <person name="Belcaid M."/>
        </authorList>
    </citation>
    <scope>NUCLEOTIDE SEQUENCE [LARGE SCALE GENOMIC DNA]</scope>
    <source>
        <strain evidence="2 3">OCN003</strain>
    </source>
</reference>
<protein>
    <recommendedName>
        <fullName evidence="1">EAL domain-containing protein</fullName>
    </recommendedName>
</protein>
<dbReference type="InterPro" id="IPR035919">
    <property type="entry name" value="EAL_sf"/>
</dbReference>
<dbReference type="InterPro" id="IPR001633">
    <property type="entry name" value="EAL_dom"/>
</dbReference>
<dbReference type="KEGG" id="pseo:OM33_04560"/>
<dbReference type="Proteomes" id="UP000030341">
    <property type="component" value="Chromosome 1"/>
</dbReference>
<dbReference type="PANTHER" id="PTHR33121">
    <property type="entry name" value="CYCLIC DI-GMP PHOSPHODIESTERASE PDEF"/>
    <property type="match status" value="1"/>
</dbReference>
<dbReference type="Pfam" id="PF00563">
    <property type="entry name" value="EAL"/>
    <property type="match status" value="1"/>
</dbReference>
<dbReference type="GO" id="GO:0071111">
    <property type="term" value="F:cyclic-guanylate-specific phosphodiesterase activity"/>
    <property type="evidence" value="ECO:0007669"/>
    <property type="project" value="InterPro"/>
</dbReference>
<name>A0A0A7EEK2_9GAMM</name>
<dbReference type="SMART" id="SM00052">
    <property type="entry name" value="EAL"/>
    <property type="match status" value="1"/>
</dbReference>